<evidence type="ECO:0000313" key="9">
    <source>
        <dbReference type="Proteomes" id="UP000249402"/>
    </source>
</evidence>
<dbReference type="GO" id="GO:0034982">
    <property type="term" value="P:mitochondrial protein processing"/>
    <property type="evidence" value="ECO:0007669"/>
    <property type="project" value="TreeGrafter"/>
</dbReference>
<evidence type="ECO:0000256" key="4">
    <source>
        <dbReference type="ARBA" id="ARBA00022833"/>
    </source>
</evidence>
<dbReference type="CDD" id="cd07331">
    <property type="entry name" value="M48C_Oma1_like"/>
    <property type="match status" value="1"/>
</dbReference>
<comment type="cofactor">
    <cofactor evidence="6">
        <name>Zn(2+)</name>
        <dbReference type="ChEBI" id="CHEBI:29105"/>
    </cofactor>
    <text evidence="6">Binds 1 zinc ion per subunit.</text>
</comment>
<dbReference type="GO" id="GO:0046872">
    <property type="term" value="F:metal ion binding"/>
    <property type="evidence" value="ECO:0007669"/>
    <property type="project" value="UniProtKB-KW"/>
</dbReference>
<gene>
    <name evidence="8" type="ORF">BO80DRAFT_348114</name>
</gene>
<dbReference type="InterPro" id="IPR001915">
    <property type="entry name" value="Peptidase_M48"/>
</dbReference>
<evidence type="ECO:0000256" key="1">
    <source>
        <dbReference type="ARBA" id="ARBA00022670"/>
    </source>
</evidence>
<dbReference type="EMBL" id="KZ824425">
    <property type="protein sequence ID" value="RAL04099.1"/>
    <property type="molecule type" value="Genomic_DNA"/>
</dbReference>
<dbReference type="Proteomes" id="UP000249402">
    <property type="component" value="Unassembled WGS sequence"/>
</dbReference>
<dbReference type="GO" id="GO:0005743">
    <property type="term" value="C:mitochondrial inner membrane"/>
    <property type="evidence" value="ECO:0007669"/>
    <property type="project" value="TreeGrafter"/>
</dbReference>
<dbReference type="PANTHER" id="PTHR22726:SF1">
    <property type="entry name" value="METALLOENDOPEPTIDASE OMA1, MITOCHONDRIAL"/>
    <property type="match status" value="1"/>
</dbReference>
<proteinExistence type="inferred from homology"/>
<dbReference type="OrthoDB" id="7464992at2759"/>
<keyword evidence="2" id="KW-0479">Metal-binding</keyword>
<dbReference type="GeneID" id="37220309"/>
<evidence type="ECO:0000256" key="3">
    <source>
        <dbReference type="ARBA" id="ARBA00022801"/>
    </source>
</evidence>
<name>A0A395H953_9EURO</name>
<keyword evidence="9" id="KW-1185">Reference proteome</keyword>
<keyword evidence="4 6" id="KW-0862">Zinc</keyword>
<dbReference type="Gene3D" id="3.30.2010.10">
    <property type="entry name" value="Metalloproteases ('zincins'), catalytic domain"/>
    <property type="match status" value="1"/>
</dbReference>
<keyword evidence="3 6" id="KW-0378">Hydrolase</keyword>
<dbReference type="RefSeq" id="XP_025578426.1">
    <property type="nucleotide sequence ID" value="XM_025715444.1"/>
</dbReference>
<dbReference type="Pfam" id="PF01435">
    <property type="entry name" value="Peptidase_M48"/>
    <property type="match status" value="1"/>
</dbReference>
<organism evidence="8 9">
    <name type="scientific">Aspergillus ibericus CBS 121593</name>
    <dbReference type="NCBI Taxonomy" id="1448316"/>
    <lineage>
        <taxon>Eukaryota</taxon>
        <taxon>Fungi</taxon>
        <taxon>Dikarya</taxon>
        <taxon>Ascomycota</taxon>
        <taxon>Pezizomycotina</taxon>
        <taxon>Eurotiomycetes</taxon>
        <taxon>Eurotiomycetidae</taxon>
        <taxon>Eurotiales</taxon>
        <taxon>Aspergillaceae</taxon>
        <taxon>Aspergillus</taxon>
        <taxon>Aspergillus subgen. Circumdati</taxon>
    </lineage>
</organism>
<dbReference type="STRING" id="1448316.A0A395H953"/>
<dbReference type="InterPro" id="IPR051156">
    <property type="entry name" value="Mito/Outer_Membr_Metalloprot"/>
</dbReference>
<dbReference type="VEuPathDB" id="FungiDB:BO80DRAFT_348114"/>
<keyword evidence="5 6" id="KW-0482">Metalloprotease</keyword>
<dbReference type="PANTHER" id="PTHR22726">
    <property type="entry name" value="METALLOENDOPEPTIDASE OMA1"/>
    <property type="match status" value="1"/>
</dbReference>
<evidence type="ECO:0000259" key="7">
    <source>
        <dbReference type="Pfam" id="PF01435"/>
    </source>
</evidence>
<accession>A0A395H953</accession>
<sequence length="364" mass="40722">MFRPPIVRAFSRVSLRPVTASSSRIPSQIPRSATSGRFRGPSSAALLPSTQAFGCFLYRPFSRSARSDGWDDPNSKHSLDWAKEEFSMIWKFMSSIMSSCLLLLGLYYYNMETVELTGRRRFNCVPPWLERQIGDSEYRNILSQVEGRILPADDFFSEEVNRVCARLVAHAPIHYADWKVHVINDFSEENAFVLPGGRVFVFTGILPLCKDTDGLAAVLGHEIAHVLAGHAAEEMSRDIFRTLIRYALITIFGHLGQLASGLIKSDVNLPKSREQEAEADTIGLMLMAKACYNPGAAVKFWERNHKLDGEAVPQIMSTHPTVSQTLLRTNTPLLRSRLTHGSISPVCKTWAISTITHPPSIEPY</sequence>
<feature type="domain" description="Peptidase M48" evidence="7">
    <location>
        <begin position="158"/>
        <end position="323"/>
    </location>
</feature>
<dbReference type="GO" id="GO:0004222">
    <property type="term" value="F:metalloendopeptidase activity"/>
    <property type="evidence" value="ECO:0007669"/>
    <property type="project" value="InterPro"/>
</dbReference>
<evidence type="ECO:0000313" key="8">
    <source>
        <dbReference type="EMBL" id="RAL04099.1"/>
    </source>
</evidence>
<evidence type="ECO:0000256" key="6">
    <source>
        <dbReference type="RuleBase" id="RU003983"/>
    </source>
</evidence>
<comment type="similarity">
    <text evidence="6">Belongs to the peptidase M48 family.</text>
</comment>
<dbReference type="GO" id="GO:0006515">
    <property type="term" value="P:protein quality control for misfolded or incompletely synthesized proteins"/>
    <property type="evidence" value="ECO:0007669"/>
    <property type="project" value="TreeGrafter"/>
</dbReference>
<evidence type="ECO:0000256" key="2">
    <source>
        <dbReference type="ARBA" id="ARBA00022723"/>
    </source>
</evidence>
<reference evidence="8 9" key="1">
    <citation type="submission" date="2018-02" db="EMBL/GenBank/DDBJ databases">
        <title>The genomes of Aspergillus section Nigri reveals drivers in fungal speciation.</title>
        <authorList>
            <consortium name="DOE Joint Genome Institute"/>
            <person name="Vesth T.C."/>
            <person name="Nybo J."/>
            <person name="Theobald S."/>
            <person name="Brandl J."/>
            <person name="Frisvad J.C."/>
            <person name="Nielsen K.F."/>
            <person name="Lyhne E.K."/>
            <person name="Kogle M.E."/>
            <person name="Kuo A."/>
            <person name="Riley R."/>
            <person name="Clum A."/>
            <person name="Nolan M."/>
            <person name="Lipzen A."/>
            <person name="Salamov A."/>
            <person name="Henrissat B."/>
            <person name="Wiebenga A."/>
            <person name="De vries R.P."/>
            <person name="Grigoriev I.V."/>
            <person name="Mortensen U.H."/>
            <person name="Andersen M.R."/>
            <person name="Baker S.E."/>
        </authorList>
    </citation>
    <scope>NUCLEOTIDE SEQUENCE [LARGE SCALE GENOMIC DNA]</scope>
    <source>
        <strain evidence="8 9">CBS 121593</strain>
    </source>
</reference>
<dbReference type="AlphaFoldDB" id="A0A395H953"/>
<evidence type="ECO:0000256" key="5">
    <source>
        <dbReference type="ARBA" id="ARBA00023049"/>
    </source>
</evidence>
<keyword evidence="1 6" id="KW-0645">Protease</keyword>
<protein>
    <recommendedName>
        <fullName evidence="7">Peptidase M48 domain-containing protein</fullName>
    </recommendedName>
</protein>